<dbReference type="EMBL" id="AJIL01000030">
    <property type="protein sequence ID" value="KNF01367.1"/>
    <property type="molecule type" value="Genomic_DNA"/>
</dbReference>
<feature type="domain" description="Pterin-binding" evidence="15">
    <location>
        <begin position="229"/>
        <end position="510"/>
    </location>
</feature>
<keyword evidence="10" id="KW-0418">Kinase</keyword>
<dbReference type="SUPFAM" id="SSF55083">
    <property type="entry name" value="6-hydroxymethyl-7,8-dihydropterin pyrophosphokinase, HPPK"/>
    <property type="match status" value="1"/>
</dbReference>
<dbReference type="SUPFAM" id="SSF51717">
    <property type="entry name" value="Dihydropteroate synthetase-like"/>
    <property type="match status" value="1"/>
</dbReference>
<keyword evidence="8" id="KW-0479">Metal-binding</keyword>
<dbReference type="GO" id="GO:0003848">
    <property type="term" value="F:2-amino-4-hydroxy-6-hydroxymethyldihydropteridine diphosphokinase activity"/>
    <property type="evidence" value="ECO:0007669"/>
    <property type="project" value="UniProtKB-EC"/>
</dbReference>
<dbReference type="GO" id="GO:0046654">
    <property type="term" value="P:tetrahydrofolate biosynthetic process"/>
    <property type="evidence" value="ECO:0007669"/>
    <property type="project" value="UniProtKB-UniPathway"/>
</dbReference>
<dbReference type="PROSITE" id="PS00793">
    <property type="entry name" value="DHPS_2"/>
    <property type="match status" value="1"/>
</dbReference>
<proteinExistence type="inferred from homology"/>
<dbReference type="NCBIfam" id="TIGR01496">
    <property type="entry name" value="DHPS"/>
    <property type="match status" value="1"/>
</dbReference>
<protein>
    <recommendedName>
        <fullName evidence="15">Pterin-binding domain-containing protein</fullName>
    </recommendedName>
</protein>
<reference evidence="17" key="1">
    <citation type="submission" date="2014-03" db="EMBL/GenBank/DDBJ databases">
        <title>The Genome Sequence of Puccinia striiformis f. sp. tritici PST-78.</title>
        <authorList>
            <consortium name="The Broad Institute Genome Sequencing Platform"/>
            <person name="Cuomo C."/>
            <person name="Hulbert S."/>
            <person name="Chen X."/>
            <person name="Walker B."/>
            <person name="Young S.K."/>
            <person name="Zeng Q."/>
            <person name="Gargeya S."/>
            <person name="Fitzgerald M."/>
            <person name="Haas B."/>
            <person name="Abouelleil A."/>
            <person name="Alvarado L."/>
            <person name="Arachchi H.M."/>
            <person name="Berlin A.M."/>
            <person name="Chapman S.B."/>
            <person name="Goldberg J."/>
            <person name="Griggs A."/>
            <person name="Gujja S."/>
            <person name="Hansen M."/>
            <person name="Howarth C."/>
            <person name="Imamovic A."/>
            <person name="Larimer J."/>
            <person name="McCowan C."/>
            <person name="Montmayeur A."/>
            <person name="Murphy C."/>
            <person name="Neiman D."/>
            <person name="Pearson M."/>
            <person name="Priest M."/>
            <person name="Roberts A."/>
            <person name="Saif S."/>
            <person name="Shea T."/>
            <person name="Sisk P."/>
            <person name="Sykes S."/>
            <person name="Wortman J."/>
            <person name="Nusbaum C."/>
            <person name="Birren B."/>
        </authorList>
    </citation>
    <scope>NUCLEOTIDE SEQUENCE [LARGE SCALE GENOMIC DNA]</scope>
    <source>
        <strain evidence="17">race PST-78</strain>
    </source>
</reference>
<comment type="caution">
    <text evidence="16">The sequence shown here is derived from an EMBL/GenBank/DDBJ whole genome shotgun (WGS) entry which is preliminary data.</text>
</comment>
<evidence type="ECO:0000256" key="13">
    <source>
        <dbReference type="ARBA" id="ARBA00022909"/>
    </source>
</evidence>
<dbReference type="GO" id="GO:0016301">
    <property type="term" value="F:kinase activity"/>
    <property type="evidence" value="ECO:0007669"/>
    <property type="project" value="UniProtKB-KW"/>
</dbReference>
<keyword evidence="17" id="KW-1185">Reference proteome</keyword>
<evidence type="ECO:0000256" key="12">
    <source>
        <dbReference type="ARBA" id="ARBA00022842"/>
    </source>
</evidence>
<keyword evidence="14" id="KW-0511">Multifunctional enzyme</keyword>
<gene>
    <name evidence="16" type="ORF">PSTG_05467</name>
</gene>
<evidence type="ECO:0000259" key="15">
    <source>
        <dbReference type="PROSITE" id="PS50972"/>
    </source>
</evidence>
<evidence type="ECO:0000256" key="8">
    <source>
        <dbReference type="ARBA" id="ARBA00022723"/>
    </source>
</evidence>
<evidence type="ECO:0000313" key="17">
    <source>
        <dbReference type="Proteomes" id="UP000054564"/>
    </source>
</evidence>
<evidence type="ECO:0000256" key="11">
    <source>
        <dbReference type="ARBA" id="ARBA00022840"/>
    </source>
</evidence>
<dbReference type="STRING" id="1165861.A0A0L0VQ80"/>
<dbReference type="GO" id="GO:0046872">
    <property type="term" value="F:metal ion binding"/>
    <property type="evidence" value="ECO:0007669"/>
    <property type="project" value="UniProtKB-KW"/>
</dbReference>
<dbReference type="Gene3D" id="3.30.70.560">
    <property type="entry name" value="7,8-Dihydro-6-hydroxymethylpterin-pyrophosphokinase HPPK"/>
    <property type="match status" value="1"/>
</dbReference>
<dbReference type="InterPro" id="IPR000550">
    <property type="entry name" value="Hppk"/>
</dbReference>
<sequence>MIDSGKMHQSIRLLAIKPYKLSNHLRNITSYSTDNHHSHSARPDENIVYLGLGSNVGDRLRNISNAINSLSHLNPSTRLLDSSFVYQSEPMYVSDQPDFLNAACKISTPLNPQELLKLIKIIEVDQGRKLQNVPRNGPRPIDIDILLYNSEIIKQENLIIPHIGILERQFVLDPLTDVARQTIHPGTQMTIGKLLADFKSNRPGDEEGVKKLYPIQGVGSRTLDLSTRTHLMSIVNCTPDSFSDGGDSLSLEDGIQNSLSHVRAGADILDIGGMSSRPGASLEVSVDTEIGRTVPLIRALREQHKLDCHISIDTFRAATAKAAIQAGATIVNDISGGDADEEMLSTVAKLDVPYILMHMRGNSRTMSTMTSYKTGDVVNEVRRELEHKVRRALSAGIKRWNLIIDPGFGFAKDLSGNCQLLNSLNSLQRSSVREPPNSQEGHSILEGFPLLVGLSRKKFLAQLLTPSSSASLPDPKDRLVPTIVASTIAICNGANLIRAHDTLVTKQVIQTVDGIRTFASPSSPSCD</sequence>
<comment type="pathway">
    <text evidence="5">Cofactor biosynthesis; tetrahydrofolate biosynthesis; 2-amino-4-hydroxy-6-hydroxymethyl-7,8-dihydropteridine diphosphate from 7,8-dihydroneopterin triphosphate: step 4/4.</text>
</comment>
<accession>A0A0L0VQ80</accession>
<dbReference type="InterPro" id="IPR045031">
    <property type="entry name" value="DHP_synth-like"/>
</dbReference>
<evidence type="ECO:0000256" key="10">
    <source>
        <dbReference type="ARBA" id="ARBA00022777"/>
    </source>
</evidence>
<dbReference type="PROSITE" id="PS50972">
    <property type="entry name" value="PTERIN_BINDING"/>
    <property type="match status" value="1"/>
</dbReference>
<dbReference type="GO" id="GO:0004156">
    <property type="term" value="F:dihydropteroate synthase activity"/>
    <property type="evidence" value="ECO:0007669"/>
    <property type="project" value="UniProtKB-EC"/>
</dbReference>
<dbReference type="InterPro" id="IPR006390">
    <property type="entry name" value="DHP_synth_dom"/>
</dbReference>
<evidence type="ECO:0000256" key="5">
    <source>
        <dbReference type="ARBA" id="ARBA00005051"/>
    </source>
</evidence>
<dbReference type="NCBIfam" id="TIGR01498">
    <property type="entry name" value="folK"/>
    <property type="match status" value="1"/>
</dbReference>
<dbReference type="GO" id="GO:0046656">
    <property type="term" value="P:folic acid biosynthetic process"/>
    <property type="evidence" value="ECO:0007669"/>
    <property type="project" value="UniProtKB-KW"/>
</dbReference>
<evidence type="ECO:0000256" key="4">
    <source>
        <dbReference type="ARBA" id="ARBA00004763"/>
    </source>
</evidence>
<evidence type="ECO:0000256" key="2">
    <source>
        <dbReference type="ARBA" id="ARBA00000198"/>
    </source>
</evidence>
<dbReference type="AlphaFoldDB" id="A0A0L0VQ80"/>
<evidence type="ECO:0000256" key="3">
    <source>
        <dbReference type="ARBA" id="ARBA00001946"/>
    </source>
</evidence>
<keyword evidence="11" id="KW-0067">ATP-binding</keyword>
<dbReference type="GO" id="GO:0005740">
    <property type="term" value="C:mitochondrial envelope"/>
    <property type="evidence" value="ECO:0007669"/>
    <property type="project" value="TreeGrafter"/>
</dbReference>
<comment type="pathway">
    <text evidence="4">Cofactor biosynthesis; tetrahydrofolate biosynthesis; 7,8-dihydrofolate from 2-amino-4-hydroxy-6-hydroxymethyl-7,8-dihydropteridine diphosphate and 4-aminobenzoate: step 1/2.</text>
</comment>
<evidence type="ECO:0000256" key="7">
    <source>
        <dbReference type="ARBA" id="ARBA00022679"/>
    </source>
</evidence>
<dbReference type="Proteomes" id="UP000054564">
    <property type="component" value="Unassembled WGS sequence"/>
</dbReference>
<dbReference type="InterPro" id="IPR035907">
    <property type="entry name" value="Hppk_sf"/>
</dbReference>
<dbReference type="InterPro" id="IPR011005">
    <property type="entry name" value="Dihydropteroate_synth-like_sf"/>
</dbReference>
<evidence type="ECO:0000256" key="9">
    <source>
        <dbReference type="ARBA" id="ARBA00022741"/>
    </source>
</evidence>
<dbReference type="Gene3D" id="3.20.20.20">
    <property type="entry name" value="Dihydropteroate synthase-like"/>
    <property type="match status" value="1"/>
</dbReference>
<comment type="cofactor">
    <cofactor evidence="3">
        <name>Mg(2+)</name>
        <dbReference type="ChEBI" id="CHEBI:18420"/>
    </cofactor>
</comment>
<dbReference type="InterPro" id="IPR000489">
    <property type="entry name" value="Pterin-binding_dom"/>
</dbReference>
<comment type="similarity">
    <text evidence="6">In the C-terminal section; belongs to the DHPS family.</text>
</comment>
<keyword evidence="12" id="KW-0460">Magnesium</keyword>
<evidence type="ECO:0000256" key="6">
    <source>
        <dbReference type="ARBA" id="ARBA00009951"/>
    </source>
</evidence>
<dbReference type="Pfam" id="PF01288">
    <property type="entry name" value="HPPK"/>
    <property type="match status" value="1"/>
</dbReference>
<keyword evidence="7" id="KW-0808">Transferase</keyword>
<dbReference type="PANTHER" id="PTHR20941">
    <property type="entry name" value="FOLATE SYNTHESIS PROTEINS"/>
    <property type="match status" value="1"/>
</dbReference>
<dbReference type="PANTHER" id="PTHR20941:SF1">
    <property type="entry name" value="FOLIC ACID SYNTHESIS PROTEIN FOL1"/>
    <property type="match status" value="1"/>
</dbReference>
<evidence type="ECO:0000256" key="14">
    <source>
        <dbReference type="ARBA" id="ARBA00023268"/>
    </source>
</evidence>
<dbReference type="UniPathway" id="UPA00077">
    <property type="reaction ID" value="UER00155"/>
</dbReference>
<comment type="catalytic activity">
    <reaction evidence="1">
        <text>(7,8-dihydropterin-6-yl)methyl diphosphate + 4-aminobenzoate = 7,8-dihydropteroate + diphosphate</text>
        <dbReference type="Rhea" id="RHEA:19949"/>
        <dbReference type="ChEBI" id="CHEBI:17836"/>
        <dbReference type="ChEBI" id="CHEBI:17839"/>
        <dbReference type="ChEBI" id="CHEBI:33019"/>
        <dbReference type="ChEBI" id="CHEBI:72950"/>
        <dbReference type="EC" id="2.5.1.15"/>
    </reaction>
</comment>
<organism evidence="16 17">
    <name type="scientific">Puccinia striiformis f. sp. tritici PST-78</name>
    <dbReference type="NCBI Taxonomy" id="1165861"/>
    <lineage>
        <taxon>Eukaryota</taxon>
        <taxon>Fungi</taxon>
        <taxon>Dikarya</taxon>
        <taxon>Basidiomycota</taxon>
        <taxon>Pucciniomycotina</taxon>
        <taxon>Pucciniomycetes</taxon>
        <taxon>Pucciniales</taxon>
        <taxon>Pucciniaceae</taxon>
        <taxon>Puccinia</taxon>
    </lineage>
</organism>
<name>A0A0L0VQ80_9BASI</name>
<dbReference type="CDD" id="cd00739">
    <property type="entry name" value="DHPS"/>
    <property type="match status" value="1"/>
</dbReference>
<comment type="catalytic activity">
    <reaction evidence="2">
        <text>6-hydroxymethyl-7,8-dihydropterin + ATP = (7,8-dihydropterin-6-yl)methyl diphosphate + AMP + H(+)</text>
        <dbReference type="Rhea" id="RHEA:11412"/>
        <dbReference type="ChEBI" id="CHEBI:15378"/>
        <dbReference type="ChEBI" id="CHEBI:30616"/>
        <dbReference type="ChEBI" id="CHEBI:44841"/>
        <dbReference type="ChEBI" id="CHEBI:72950"/>
        <dbReference type="ChEBI" id="CHEBI:456215"/>
        <dbReference type="EC" id="2.7.6.3"/>
    </reaction>
</comment>
<dbReference type="OrthoDB" id="615426at2759"/>
<evidence type="ECO:0000313" key="16">
    <source>
        <dbReference type="EMBL" id="KNF01367.1"/>
    </source>
</evidence>
<keyword evidence="13" id="KW-0289">Folate biosynthesis</keyword>
<dbReference type="PROSITE" id="PS00794">
    <property type="entry name" value="HPPK"/>
    <property type="match status" value="1"/>
</dbReference>
<dbReference type="Pfam" id="PF00809">
    <property type="entry name" value="Pterin_bind"/>
    <property type="match status" value="1"/>
</dbReference>
<dbReference type="GO" id="GO:0005524">
    <property type="term" value="F:ATP binding"/>
    <property type="evidence" value="ECO:0007669"/>
    <property type="project" value="UniProtKB-KW"/>
</dbReference>
<evidence type="ECO:0000256" key="1">
    <source>
        <dbReference type="ARBA" id="ARBA00000012"/>
    </source>
</evidence>
<keyword evidence="9" id="KW-0547">Nucleotide-binding</keyword>
<dbReference type="CDD" id="cd00483">
    <property type="entry name" value="HPPK"/>
    <property type="match status" value="1"/>
</dbReference>